<evidence type="ECO:0000259" key="3">
    <source>
        <dbReference type="Pfam" id="PF03372"/>
    </source>
</evidence>
<organism evidence="4 5">
    <name type="scientific">Streptomyces coryli</name>
    <dbReference type="NCBI Taxonomy" id="1128680"/>
    <lineage>
        <taxon>Bacteria</taxon>
        <taxon>Bacillati</taxon>
        <taxon>Actinomycetota</taxon>
        <taxon>Actinomycetes</taxon>
        <taxon>Kitasatosporales</taxon>
        <taxon>Streptomycetaceae</taxon>
        <taxon>Streptomyces</taxon>
    </lineage>
</organism>
<proteinExistence type="predicted"/>
<keyword evidence="5" id="KW-1185">Reference proteome</keyword>
<feature type="region of interest" description="Disordered" evidence="1">
    <location>
        <begin position="26"/>
        <end position="55"/>
    </location>
</feature>
<dbReference type="GO" id="GO:0003824">
    <property type="term" value="F:catalytic activity"/>
    <property type="evidence" value="ECO:0007669"/>
    <property type="project" value="InterPro"/>
</dbReference>
<evidence type="ECO:0000313" key="5">
    <source>
        <dbReference type="Proteomes" id="UP000481583"/>
    </source>
</evidence>
<dbReference type="GO" id="GO:0016020">
    <property type="term" value="C:membrane"/>
    <property type="evidence" value="ECO:0007669"/>
    <property type="project" value="GOC"/>
</dbReference>
<dbReference type="RefSeq" id="WP_165236458.1">
    <property type="nucleotide sequence ID" value="NZ_JAAKZV010000041.1"/>
</dbReference>
<dbReference type="Gene3D" id="3.60.10.10">
    <property type="entry name" value="Endonuclease/exonuclease/phosphatase"/>
    <property type="match status" value="1"/>
</dbReference>
<feature type="chain" id="PRO_5039656653" description="Endonuclease/exonuclease/phosphatase domain-containing protein" evidence="2">
    <location>
        <begin position="29"/>
        <end position="411"/>
    </location>
</feature>
<comment type="caution">
    <text evidence="4">The sequence shown here is derived from an EMBL/GenBank/DDBJ whole genome shotgun (WGS) entry which is preliminary data.</text>
</comment>
<accession>A0A6G4TYV6</accession>
<evidence type="ECO:0000256" key="1">
    <source>
        <dbReference type="SAM" id="MobiDB-lite"/>
    </source>
</evidence>
<feature type="signal peptide" evidence="2">
    <location>
        <begin position="1"/>
        <end position="28"/>
    </location>
</feature>
<dbReference type="Pfam" id="PF03372">
    <property type="entry name" value="Exo_endo_phos"/>
    <property type="match status" value="1"/>
</dbReference>
<dbReference type="PANTHER" id="PTHR14859:SF15">
    <property type="entry name" value="ENDONUCLEASE_EXONUCLEASE_PHOSPHATASE DOMAIN-CONTAINING PROTEIN"/>
    <property type="match status" value="1"/>
</dbReference>
<evidence type="ECO:0000313" key="4">
    <source>
        <dbReference type="EMBL" id="NGN64710.1"/>
    </source>
</evidence>
<feature type="compositionally biased region" description="Low complexity" evidence="1">
    <location>
        <begin position="26"/>
        <end position="41"/>
    </location>
</feature>
<dbReference type="Proteomes" id="UP000481583">
    <property type="component" value="Unassembled WGS sequence"/>
</dbReference>
<dbReference type="PANTHER" id="PTHR14859">
    <property type="entry name" value="CALCOFLUOR WHITE HYPERSENSITIVE PROTEIN PRECURSOR"/>
    <property type="match status" value="1"/>
</dbReference>
<protein>
    <recommendedName>
        <fullName evidence="3">Endonuclease/exonuclease/phosphatase domain-containing protein</fullName>
    </recommendedName>
</protein>
<name>A0A6G4TYV6_9ACTN</name>
<dbReference type="InterPro" id="IPR051916">
    <property type="entry name" value="GPI-anchor_lipid_remodeler"/>
</dbReference>
<evidence type="ECO:0000256" key="2">
    <source>
        <dbReference type="SAM" id="SignalP"/>
    </source>
</evidence>
<gene>
    <name evidence="4" type="ORF">G5C51_12460</name>
</gene>
<keyword evidence="2" id="KW-0732">Signal</keyword>
<dbReference type="InterPro" id="IPR005135">
    <property type="entry name" value="Endo/exonuclease/phosphatase"/>
</dbReference>
<feature type="domain" description="Endonuclease/exonuclease/phosphatase" evidence="3">
    <location>
        <begin position="64"/>
        <end position="296"/>
    </location>
</feature>
<sequence length="411" mass="43208">MLHRKRAGRHLVAALATAALLAGGSVTAHSQPAPEAAPEAPGVDDCDGKDPAPAAAGDTLRVSTYNIHFGIPVDADDAVPGTDDLDGTAAAIRAQNADVIGLQEVHHKDAWHGDQPTVLAENLKDLYPYATYRTNSENNTGGHTGEAGNMLLSKFPIEQEKHIPLPEGEHVRRGLHGVQVDVGGTKVWVYTTHYSAGYDEPGLAQREGEARATIEALGSAKEPVVMTGDFNARPYDRLIPWFADAGWVDAWTALHRGDAGCTFPADTPIARIDYAYASPSLDIAAAAVPQQPDSDHRALVVDLKLPGKAVGKSAGVVAGAEGQSGNGNLTTFADGTAKLRVCDTKADGYAVRATGYDPATNAEFITRTDPQMADSCYSTTGSVAGPDSVALRVCLIKSGEPPRDCRTEQLS</sequence>
<dbReference type="InterPro" id="IPR036691">
    <property type="entry name" value="Endo/exonu/phosph_ase_sf"/>
</dbReference>
<dbReference type="EMBL" id="JAAKZV010000041">
    <property type="protein sequence ID" value="NGN64710.1"/>
    <property type="molecule type" value="Genomic_DNA"/>
</dbReference>
<dbReference type="GO" id="GO:0006506">
    <property type="term" value="P:GPI anchor biosynthetic process"/>
    <property type="evidence" value="ECO:0007669"/>
    <property type="project" value="TreeGrafter"/>
</dbReference>
<dbReference type="AlphaFoldDB" id="A0A6G4TYV6"/>
<dbReference type="SUPFAM" id="SSF56219">
    <property type="entry name" value="DNase I-like"/>
    <property type="match status" value="1"/>
</dbReference>
<reference evidence="4 5" key="1">
    <citation type="submission" date="2020-02" db="EMBL/GenBank/DDBJ databases">
        <title>Whole-genome analyses of novel actinobacteria.</title>
        <authorList>
            <person name="Sahin N."/>
        </authorList>
    </citation>
    <scope>NUCLEOTIDE SEQUENCE [LARGE SCALE GENOMIC DNA]</scope>
    <source>
        <strain evidence="4 5">A7024</strain>
    </source>
</reference>